<comment type="similarity">
    <text evidence="2">Belongs to the CorA metal ion transporter (MIT) (TC 1.A.35) family.</text>
</comment>
<dbReference type="InterPro" id="IPR045861">
    <property type="entry name" value="CorA_cytoplasmic_dom"/>
</dbReference>
<comment type="catalytic activity">
    <reaction evidence="12">
        <text>Mg(2+)(in) = Mg(2+)(out)</text>
        <dbReference type="Rhea" id="RHEA:29827"/>
        <dbReference type="ChEBI" id="CHEBI:18420"/>
    </reaction>
</comment>
<dbReference type="GO" id="GO:0015095">
    <property type="term" value="F:magnesium ion transmembrane transporter activity"/>
    <property type="evidence" value="ECO:0007669"/>
    <property type="project" value="TreeGrafter"/>
</dbReference>
<comment type="caution">
    <text evidence="14">The sequence shown here is derived from an EMBL/GenBank/DDBJ whole genome shotgun (WGS) entry which is preliminary data.</text>
</comment>
<dbReference type="GO" id="GO:0005886">
    <property type="term" value="C:plasma membrane"/>
    <property type="evidence" value="ECO:0007669"/>
    <property type="project" value="UniProtKB-SubCell"/>
</dbReference>
<keyword evidence="11 13" id="KW-0472">Membrane</keyword>
<keyword evidence="4" id="KW-0813">Transport</keyword>
<sequence>MLQIYARRADRFCLREISNPAIEQAIAPALWYDLLSPTPEEVTDVEAALHISIPTREEMEDIELSARLYQEDGAEFMTMTALTNLDGDEPTKMPVTFILTGPTLVTVRHADAKPFTTFCNRALRGNGHSYETGEDVMLGVIEAVIDRMADVLERLGNEIDGISREVFRSKTGSSTKKTRDLEALIEQLGRKGDFLSGVRESLVSISRLVAYHAAVENPTRRPSKEIRQLVKLVQRDAASLGDHAAFLSGKINFLLDATLGLINLEQNQIIKIFTVASVVFLPPTLVASAYGMNFELMPELQWHFGYPYAIGLMIISALMPFLYFKRRGWV</sequence>
<dbReference type="CDD" id="cd12837">
    <property type="entry name" value="EcCorA-like_u1"/>
    <property type="match status" value="1"/>
</dbReference>
<evidence type="ECO:0000256" key="4">
    <source>
        <dbReference type="ARBA" id="ARBA00022448"/>
    </source>
</evidence>
<dbReference type="InterPro" id="IPR045863">
    <property type="entry name" value="CorA_TM1_TM2"/>
</dbReference>
<reference evidence="14 15" key="1">
    <citation type="submission" date="2019-03" db="EMBL/GenBank/DDBJ databases">
        <title>Genomic Encyclopedia of Type Strains, Phase IV (KMG-IV): sequencing the most valuable type-strain genomes for metagenomic binning, comparative biology and taxonomic classification.</title>
        <authorList>
            <person name="Goeker M."/>
        </authorList>
    </citation>
    <scope>NUCLEOTIDE SEQUENCE [LARGE SCALE GENOMIC DNA]</scope>
    <source>
        <strain evidence="14 15">DSM 18401</strain>
    </source>
</reference>
<keyword evidence="10" id="KW-0406">Ion transport</keyword>
<dbReference type="RefSeq" id="WP_064329599.1">
    <property type="nucleotide sequence ID" value="NZ_BAABEI010000012.1"/>
</dbReference>
<dbReference type="SUPFAM" id="SSF144083">
    <property type="entry name" value="Magnesium transport protein CorA, transmembrane region"/>
    <property type="match status" value="1"/>
</dbReference>
<dbReference type="PANTHER" id="PTHR47685:SF1">
    <property type="entry name" value="MAGNESIUM TRANSPORT PROTEIN CORA"/>
    <property type="match status" value="1"/>
</dbReference>
<dbReference type="InterPro" id="IPR050829">
    <property type="entry name" value="CorA_MIT"/>
</dbReference>
<evidence type="ECO:0000256" key="8">
    <source>
        <dbReference type="ARBA" id="ARBA00022842"/>
    </source>
</evidence>
<evidence type="ECO:0000256" key="5">
    <source>
        <dbReference type="ARBA" id="ARBA00022475"/>
    </source>
</evidence>
<gene>
    <name evidence="14" type="ORF">EV665_102242</name>
</gene>
<dbReference type="Gene3D" id="3.30.460.20">
    <property type="entry name" value="CorA soluble domain-like"/>
    <property type="match status" value="1"/>
</dbReference>
<dbReference type="AlphaFoldDB" id="A0A4R2D4C2"/>
<protein>
    <recommendedName>
        <fullName evidence="3">Magnesium transport protein CorA</fullName>
    </recommendedName>
</protein>
<evidence type="ECO:0000256" key="12">
    <source>
        <dbReference type="ARBA" id="ARBA00034269"/>
    </source>
</evidence>
<comment type="subcellular location">
    <subcellularLocation>
        <location evidence="1">Cell inner membrane</location>
        <topology evidence="1">Multi-pass membrane protein</topology>
    </subcellularLocation>
</comment>
<evidence type="ECO:0000256" key="7">
    <source>
        <dbReference type="ARBA" id="ARBA00022692"/>
    </source>
</evidence>
<dbReference type="GO" id="GO:0015087">
    <property type="term" value="F:cobalt ion transmembrane transporter activity"/>
    <property type="evidence" value="ECO:0007669"/>
    <property type="project" value="TreeGrafter"/>
</dbReference>
<dbReference type="PANTHER" id="PTHR47685">
    <property type="entry name" value="MAGNESIUM TRANSPORT PROTEIN CORA"/>
    <property type="match status" value="1"/>
</dbReference>
<name>A0A4R2D4C2_SHIGR</name>
<evidence type="ECO:0000256" key="9">
    <source>
        <dbReference type="ARBA" id="ARBA00022989"/>
    </source>
</evidence>
<dbReference type="Pfam" id="PF01544">
    <property type="entry name" value="CorA"/>
    <property type="match status" value="1"/>
</dbReference>
<dbReference type="InterPro" id="IPR002523">
    <property type="entry name" value="MgTranspt_CorA/ZnTranspt_ZntB"/>
</dbReference>
<dbReference type="EMBL" id="SLVX01000002">
    <property type="protein sequence ID" value="TCN47722.1"/>
    <property type="molecule type" value="Genomic_DNA"/>
</dbReference>
<evidence type="ECO:0000256" key="6">
    <source>
        <dbReference type="ARBA" id="ARBA00022519"/>
    </source>
</evidence>
<dbReference type="SUPFAM" id="SSF143865">
    <property type="entry name" value="CorA soluble domain-like"/>
    <property type="match status" value="1"/>
</dbReference>
<dbReference type="Gene3D" id="1.20.58.340">
    <property type="entry name" value="Magnesium transport protein CorA, transmembrane region"/>
    <property type="match status" value="2"/>
</dbReference>
<organism evidence="14 15">
    <name type="scientific">Shinella granuli</name>
    <dbReference type="NCBI Taxonomy" id="323621"/>
    <lineage>
        <taxon>Bacteria</taxon>
        <taxon>Pseudomonadati</taxon>
        <taxon>Pseudomonadota</taxon>
        <taxon>Alphaproteobacteria</taxon>
        <taxon>Hyphomicrobiales</taxon>
        <taxon>Rhizobiaceae</taxon>
        <taxon>Shinella</taxon>
    </lineage>
</organism>
<dbReference type="FunFam" id="1.20.58.340:FF:000001">
    <property type="entry name" value="Magnesium transport protein CorA"/>
    <property type="match status" value="1"/>
</dbReference>
<dbReference type="GO" id="GO:0015099">
    <property type="term" value="F:nickel cation transmembrane transporter activity"/>
    <property type="evidence" value="ECO:0007669"/>
    <property type="project" value="TreeGrafter"/>
</dbReference>
<evidence type="ECO:0000256" key="3">
    <source>
        <dbReference type="ARBA" id="ARBA00019439"/>
    </source>
</evidence>
<keyword evidence="7 13" id="KW-0812">Transmembrane</keyword>
<evidence type="ECO:0000256" key="2">
    <source>
        <dbReference type="ARBA" id="ARBA00009765"/>
    </source>
</evidence>
<keyword evidence="5" id="KW-1003">Cell membrane</keyword>
<evidence type="ECO:0000313" key="14">
    <source>
        <dbReference type="EMBL" id="TCN47722.1"/>
    </source>
</evidence>
<feature type="transmembrane region" description="Helical" evidence="13">
    <location>
        <begin position="272"/>
        <end position="292"/>
    </location>
</feature>
<keyword evidence="15" id="KW-1185">Reference proteome</keyword>
<proteinExistence type="inferred from homology"/>
<feature type="transmembrane region" description="Helical" evidence="13">
    <location>
        <begin position="304"/>
        <end position="324"/>
    </location>
</feature>
<evidence type="ECO:0000256" key="10">
    <source>
        <dbReference type="ARBA" id="ARBA00023065"/>
    </source>
</evidence>
<evidence type="ECO:0000256" key="1">
    <source>
        <dbReference type="ARBA" id="ARBA00004429"/>
    </source>
</evidence>
<accession>A0A4R2D4C2</accession>
<keyword evidence="6" id="KW-0997">Cell inner membrane</keyword>
<dbReference type="Proteomes" id="UP000295351">
    <property type="component" value="Unassembled WGS sequence"/>
</dbReference>
<evidence type="ECO:0000256" key="11">
    <source>
        <dbReference type="ARBA" id="ARBA00023136"/>
    </source>
</evidence>
<keyword evidence="9 13" id="KW-1133">Transmembrane helix</keyword>
<evidence type="ECO:0000313" key="15">
    <source>
        <dbReference type="Proteomes" id="UP000295351"/>
    </source>
</evidence>
<keyword evidence="8" id="KW-0460">Magnesium</keyword>
<evidence type="ECO:0000256" key="13">
    <source>
        <dbReference type="SAM" id="Phobius"/>
    </source>
</evidence>